<organism evidence="7 8">
    <name type="scientific">Lupinus luteus</name>
    <name type="common">European yellow lupine</name>
    <dbReference type="NCBI Taxonomy" id="3873"/>
    <lineage>
        <taxon>Eukaryota</taxon>
        <taxon>Viridiplantae</taxon>
        <taxon>Streptophyta</taxon>
        <taxon>Embryophyta</taxon>
        <taxon>Tracheophyta</taxon>
        <taxon>Spermatophyta</taxon>
        <taxon>Magnoliopsida</taxon>
        <taxon>eudicotyledons</taxon>
        <taxon>Gunneridae</taxon>
        <taxon>Pentapetalae</taxon>
        <taxon>rosids</taxon>
        <taxon>fabids</taxon>
        <taxon>Fabales</taxon>
        <taxon>Fabaceae</taxon>
        <taxon>Papilionoideae</taxon>
        <taxon>50 kb inversion clade</taxon>
        <taxon>genistoids sensu lato</taxon>
        <taxon>core genistoids</taxon>
        <taxon>Genisteae</taxon>
        <taxon>Lupinus</taxon>
    </lineage>
</organism>
<sequence length="95" mass="10856">MGENKFYDIHQVGTNALWQIKLTSSETMEAGTYPEHPGEPNYALWQIKLTSSETMEAGTYPEHPGEPNCSYYIRTCLCRFGATCRFNHPPNRKLV</sequence>
<dbReference type="EMBL" id="CAXHTB010000003">
    <property type="protein sequence ID" value="CAL0303307.1"/>
    <property type="molecule type" value="Genomic_DNA"/>
</dbReference>
<keyword evidence="8" id="KW-1185">Reference proteome</keyword>
<evidence type="ECO:0000256" key="5">
    <source>
        <dbReference type="PROSITE-ProRule" id="PRU00723"/>
    </source>
</evidence>
<accession>A0AAV1W2B3</accession>
<dbReference type="Proteomes" id="UP001497480">
    <property type="component" value="Unassembled WGS sequence"/>
</dbReference>
<dbReference type="InterPro" id="IPR036855">
    <property type="entry name" value="Znf_CCCH_sf"/>
</dbReference>
<dbReference type="SUPFAM" id="SSF90229">
    <property type="entry name" value="CCCH zinc finger"/>
    <property type="match status" value="1"/>
</dbReference>
<keyword evidence="3 5" id="KW-0862">Zinc</keyword>
<dbReference type="InterPro" id="IPR000571">
    <property type="entry name" value="Znf_CCCH"/>
</dbReference>
<feature type="zinc finger region" description="C3H1-type" evidence="5">
    <location>
        <begin position="64"/>
        <end position="91"/>
    </location>
</feature>
<evidence type="ECO:0000313" key="7">
    <source>
        <dbReference type="EMBL" id="CAL0303307.1"/>
    </source>
</evidence>
<dbReference type="GO" id="GO:0008270">
    <property type="term" value="F:zinc ion binding"/>
    <property type="evidence" value="ECO:0007669"/>
    <property type="project" value="UniProtKB-KW"/>
</dbReference>
<dbReference type="Pfam" id="PF00642">
    <property type="entry name" value="zf-CCCH"/>
    <property type="match status" value="1"/>
</dbReference>
<evidence type="ECO:0000256" key="2">
    <source>
        <dbReference type="ARBA" id="ARBA00022771"/>
    </source>
</evidence>
<dbReference type="PROSITE" id="PS50103">
    <property type="entry name" value="ZF_C3H1"/>
    <property type="match status" value="1"/>
</dbReference>
<keyword evidence="2 5" id="KW-0863">Zinc-finger</keyword>
<reference evidence="7 8" key="1">
    <citation type="submission" date="2024-03" db="EMBL/GenBank/DDBJ databases">
        <authorList>
            <person name="Martinez-Hernandez J."/>
        </authorList>
    </citation>
    <scope>NUCLEOTIDE SEQUENCE [LARGE SCALE GENOMIC DNA]</scope>
</reference>
<feature type="domain" description="C3H1-type" evidence="6">
    <location>
        <begin position="64"/>
        <end position="91"/>
    </location>
</feature>
<dbReference type="GO" id="GO:0003729">
    <property type="term" value="F:mRNA binding"/>
    <property type="evidence" value="ECO:0007669"/>
    <property type="project" value="UniProtKB-ARBA"/>
</dbReference>
<evidence type="ECO:0000256" key="1">
    <source>
        <dbReference type="ARBA" id="ARBA00022723"/>
    </source>
</evidence>
<comment type="caution">
    <text evidence="7">The sequence shown here is derived from an EMBL/GenBank/DDBJ whole genome shotgun (WGS) entry which is preliminary data.</text>
</comment>
<name>A0AAV1W2B3_LUPLU</name>
<keyword evidence="1 5" id="KW-0479">Metal-binding</keyword>
<dbReference type="AlphaFoldDB" id="A0AAV1W2B3"/>
<gene>
    <name evidence="7" type="ORF">LLUT_LOCUS4367</name>
</gene>
<evidence type="ECO:0000256" key="3">
    <source>
        <dbReference type="ARBA" id="ARBA00022833"/>
    </source>
</evidence>
<evidence type="ECO:0000313" key="8">
    <source>
        <dbReference type="Proteomes" id="UP001497480"/>
    </source>
</evidence>
<dbReference type="PANTHER" id="PTHR12506">
    <property type="entry name" value="PROTEIN PHOSPHATASE RELATED"/>
    <property type="match status" value="1"/>
</dbReference>
<protein>
    <recommendedName>
        <fullName evidence="6">C3H1-type domain-containing protein</fullName>
    </recommendedName>
</protein>
<evidence type="ECO:0000256" key="4">
    <source>
        <dbReference type="ARBA" id="ARBA00023125"/>
    </source>
</evidence>
<evidence type="ECO:0000259" key="6">
    <source>
        <dbReference type="PROSITE" id="PS50103"/>
    </source>
</evidence>
<dbReference type="PANTHER" id="PTHR12506:SF18">
    <property type="entry name" value="ZINC FINGER CCCH DOMAIN-CONTAINING PROTEIN 33-RELATED"/>
    <property type="match status" value="1"/>
</dbReference>
<proteinExistence type="predicted"/>
<dbReference type="Gene3D" id="2.30.30.1190">
    <property type="match status" value="1"/>
</dbReference>
<keyword evidence="4" id="KW-0238">DNA-binding</keyword>
<dbReference type="GO" id="GO:0003677">
    <property type="term" value="F:DNA binding"/>
    <property type="evidence" value="ECO:0007669"/>
    <property type="project" value="UniProtKB-KW"/>
</dbReference>
<dbReference type="InterPro" id="IPR050974">
    <property type="entry name" value="Plant_ZF_CCCH"/>
</dbReference>